<dbReference type="Proteomes" id="UP001152797">
    <property type="component" value="Unassembled WGS sequence"/>
</dbReference>
<comment type="caution">
    <text evidence="2">The sequence shown here is derived from an EMBL/GenBank/DDBJ whole genome shotgun (WGS) entry which is preliminary data.</text>
</comment>
<organism evidence="2">
    <name type="scientific">Cladocopium goreaui</name>
    <dbReference type="NCBI Taxonomy" id="2562237"/>
    <lineage>
        <taxon>Eukaryota</taxon>
        <taxon>Sar</taxon>
        <taxon>Alveolata</taxon>
        <taxon>Dinophyceae</taxon>
        <taxon>Suessiales</taxon>
        <taxon>Symbiodiniaceae</taxon>
        <taxon>Cladocopium</taxon>
    </lineage>
</organism>
<proteinExistence type="predicted"/>
<dbReference type="EMBL" id="CAMXCT030000523">
    <property type="protein sequence ID" value="CAL4767234.1"/>
    <property type="molecule type" value="Genomic_DNA"/>
</dbReference>
<dbReference type="SUPFAM" id="SSF56672">
    <property type="entry name" value="DNA/RNA polymerases"/>
    <property type="match status" value="1"/>
</dbReference>
<dbReference type="EMBL" id="CAMXCT010000523">
    <property type="protein sequence ID" value="CAI3979922.1"/>
    <property type="molecule type" value="Genomic_DNA"/>
</dbReference>
<feature type="region of interest" description="Disordered" evidence="1">
    <location>
        <begin position="753"/>
        <end position="820"/>
    </location>
</feature>
<reference evidence="3 4" key="2">
    <citation type="submission" date="2024-05" db="EMBL/GenBank/DDBJ databases">
        <authorList>
            <person name="Chen Y."/>
            <person name="Shah S."/>
            <person name="Dougan E. K."/>
            <person name="Thang M."/>
            <person name="Chan C."/>
        </authorList>
    </citation>
    <scope>NUCLEOTIDE SEQUENCE [LARGE SCALE GENOMIC DNA]</scope>
</reference>
<accession>A0A9P1BUI9</accession>
<gene>
    <name evidence="2" type="ORF">C1SCF055_LOCUS7842</name>
</gene>
<protein>
    <submittedName>
        <fullName evidence="2">Uncharacterized protein</fullName>
    </submittedName>
</protein>
<evidence type="ECO:0000256" key="1">
    <source>
        <dbReference type="SAM" id="MobiDB-lite"/>
    </source>
</evidence>
<name>A0A9P1BUI9_9DINO</name>
<evidence type="ECO:0000313" key="3">
    <source>
        <dbReference type="EMBL" id="CAL4767234.1"/>
    </source>
</evidence>
<evidence type="ECO:0000313" key="2">
    <source>
        <dbReference type="EMBL" id="CAI3979922.1"/>
    </source>
</evidence>
<dbReference type="OrthoDB" id="441620at2759"/>
<feature type="region of interest" description="Disordered" evidence="1">
    <location>
        <begin position="1"/>
        <end position="30"/>
    </location>
</feature>
<dbReference type="EMBL" id="CAMXCT020000523">
    <property type="protein sequence ID" value="CAL1133297.1"/>
    <property type="molecule type" value="Genomic_DNA"/>
</dbReference>
<dbReference type="AlphaFoldDB" id="A0A9P1BUI9"/>
<reference evidence="2" key="1">
    <citation type="submission" date="2022-10" db="EMBL/GenBank/DDBJ databases">
        <authorList>
            <person name="Chen Y."/>
            <person name="Dougan E. K."/>
            <person name="Chan C."/>
            <person name="Rhodes N."/>
            <person name="Thang M."/>
        </authorList>
    </citation>
    <scope>NUCLEOTIDE SEQUENCE</scope>
</reference>
<dbReference type="InterPro" id="IPR043502">
    <property type="entry name" value="DNA/RNA_pol_sf"/>
</dbReference>
<feature type="compositionally biased region" description="Low complexity" evidence="1">
    <location>
        <begin position="753"/>
        <end position="767"/>
    </location>
</feature>
<sequence>MFHVAFKSRPLRDGGGKSSSGSNSQPLTVPHLRDDTTATHHWQWPKPKQQWFLLKADVTKAHRRVKVLQRDWRFQVAELEGEWWINKVDWGFVFVDDFCWFLRAENADHQATAILATLVALGVPLSWKKTHLAEVNTWLGFVIHPNIPQVQMISTKHILVLEVLELLIQNTVMTIKAIEKALGRLQCPLIKSLLQSFWAWKMAVTSSGRPPKTVRLLALLQKELFIIPYRQLSPYLPKSSWWGCSEASADFTGDAYIGGWLSDAQSPARDSVYWFQALRWLHAASRSPPTDAAGPEDGGRAADQWQWPKLQPQWMLLNADGAQAHRRIKILPEVDWGFVFVDDFCWLLRAEDADHVATVILVILVALGVQIIVTKHILVFEVLELLIQNMAMTAKFIESFGRLQWITAVCLLIKSLLQPSWAWKMAVISSGRSFKTVRLLALLMKDSLTDWKGAAGPVEDPDGHPASYGNGVLCQAIPPDQQEDVERLSKGLSVLLVSKQIPWRIQGELARQGYITVEAVRAARMLVTIPGTAYTQGALPRSITPGGSSLEISLDRRILEETYMKTYKVSRPRLELQGSDALLKRQHRFITRGEIGFIQVKHLTSALPEKGERPTKTSKRFTMDGWEGHEEEEVRSNPTTRRQLERMHMVFRTTLLMCTASAPQFSNLCITKVELDAWYEWFHGEDIAGRSPPPSEAILLYAERNAWRKIHDMVHGGTALSEALRTIKLDLSFWTREVYERVNKQTVTTIQTKGKGKTKTTIQQATAPWQPQWMKPRTGEPKGKGTTKGTPGGKGKTTKGKSKTPGKLDWPSHWARVRDH</sequence>
<evidence type="ECO:0000313" key="4">
    <source>
        <dbReference type="Proteomes" id="UP001152797"/>
    </source>
</evidence>
<keyword evidence="4" id="KW-1185">Reference proteome</keyword>